<name>A0A8X6KQ96_TRICU</name>
<keyword evidence="2" id="KW-1133">Transmembrane helix</keyword>
<keyword evidence="2" id="KW-0472">Membrane</keyword>
<feature type="compositionally biased region" description="Polar residues" evidence="1">
    <location>
        <begin position="25"/>
        <end position="67"/>
    </location>
</feature>
<comment type="caution">
    <text evidence="3">The sequence shown here is derived from an EMBL/GenBank/DDBJ whole genome shotgun (WGS) entry which is preliminary data.</text>
</comment>
<keyword evidence="2" id="KW-0812">Transmembrane</keyword>
<gene>
    <name evidence="3" type="primary">NCL1_19764</name>
    <name evidence="3" type="ORF">TNCT_484471</name>
</gene>
<proteinExistence type="predicted"/>
<dbReference type="EMBL" id="BMAO01021953">
    <property type="protein sequence ID" value="GFQ78723.1"/>
    <property type="molecule type" value="Genomic_DNA"/>
</dbReference>
<accession>A0A8X6KQ96</accession>
<protein>
    <submittedName>
        <fullName evidence="3">Uncharacterized protein</fullName>
    </submittedName>
</protein>
<feature type="region of interest" description="Disordered" evidence="1">
    <location>
        <begin position="1"/>
        <end position="72"/>
    </location>
</feature>
<evidence type="ECO:0000256" key="1">
    <source>
        <dbReference type="SAM" id="MobiDB-lite"/>
    </source>
</evidence>
<keyword evidence="4" id="KW-1185">Reference proteome</keyword>
<evidence type="ECO:0000313" key="4">
    <source>
        <dbReference type="Proteomes" id="UP000887116"/>
    </source>
</evidence>
<reference evidence="3" key="1">
    <citation type="submission" date="2020-07" db="EMBL/GenBank/DDBJ databases">
        <title>Multicomponent nature underlies the extraordinary mechanical properties of spider dragline silk.</title>
        <authorList>
            <person name="Kono N."/>
            <person name="Nakamura H."/>
            <person name="Mori M."/>
            <person name="Yoshida Y."/>
            <person name="Ohtoshi R."/>
            <person name="Malay A.D."/>
            <person name="Moran D.A.P."/>
            <person name="Tomita M."/>
            <person name="Numata K."/>
            <person name="Arakawa K."/>
        </authorList>
    </citation>
    <scope>NUCLEOTIDE SEQUENCE</scope>
</reference>
<feature type="transmembrane region" description="Helical" evidence="2">
    <location>
        <begin position="123"/>
        <end position="144"/>
    </location>
</feature>
<feature type="transmembrane region" description="Helical" evidence="2">
    <location>
        <begin position="196"/>
        <end position="219"/>
    </location>
</feature>
<dbReference type="AlphaFoldDB" id="A0A8X6KQ96"/>
<evidence type="ECO:0000256" key="2">
    <source>
        <dbReference type="SAM" id="Phobius"/>
    </source>
</evidence>
<feature type="transmembrane region" description="Helical" evidence="2">
    <location>
        <begin position="93"/>
        <end position="116"/>
    </location>
</feature>
<organism evidence="3 4">
    <name type="scientific">Trichonephila clavata</name>
    <name type="common">Joro spider</name>
    <name type="synonym">Nephila clavata</name>
    <dbReference type="NCBI Taxonomy" id="2740835"/>
    <lineage>
        <taxon>Eukaryota</taxon>
        <taxon>Metazoa</taxon>
        <taxon>Ecdysozoa</taxon>
        <taxon>Arthropoda</taxon>
        <taxon>Chelicerata</taxon>
        <taxon>Arachnida</taxon>
        <taxon>Araneae</taxon>
        <taxon>Araneomorphae</taxon>
        <taxon>Entelegynae</taxon>
        <taxon>Araneoidea</taxon>
        <taxon>Nephilidae</taxon>
        <taxon>Trichonephila</taxon>
    </lineage>
</organism>
<dbReference type="Proteomes" id="UP000887116">
    <property type="component" value="Unassembled WGS sequence"/>
</dbReference>
<evidence type="ECO:0000313" key="3">
    <source>
        <dbReference type="EMBL" id="GFQ78723.1"/>
    </source>
</evidence>
<sequence length="236" mass="26243">MDKKPVDVETVSVSEATLEQKKPEASSSKDTTVPTCTSGQSSEVLEFQSSTTETSLDVAQAGPSSEKSPIPEETVQMATTGAPEPPAYDESEVIQLIILVITALWPLTFLTLGICFIRKCGNLSLITLTTGLSGVVPFLIRIFVLPCLQVVRNSPGYNRFLLTQDISFMVSYIVYNGFLYSTTPNFDPKSENYCDYFFYSFSFYANFVSIALVVPYTVARIVRGIKRWSLWNLIYL</sequence>